<dbReference type="InterPro" id="IPR010180">
    <property type="entry name" value="CRISPR-assoc_prot_CXXC-CXXC"/>
</dbReference>
<proteinExistence type="predicted"/>
<protein>
    <submittedName>
        <fullName evidence="1">CRISPR-associated protein Cst1</fullName>
    </submittedName>
</protein>
<dbReference type="NCBIfam" id="TIGR01908">
    <property type="entry name" value="cas_CXXC_CXXC"/>
    <property type="match status" value="1"/>
</dbReference>
<name>A0A510HN07_9ACTN</name>
<dbReference type="AlphaFoldDB" id="A0A510HN07"/>
<dbReference type="RefSeq" id="WP_143527890.1">
    <property type="nucleotide sequence ID" value="NZ_AP019791.1"/>
</dbReference>
<reference evidence="1" key="1">
    <citation type="journal article" date="2019" name="Microbiol. Resour. Announc.">
        <title>Complete Genome Sequence of Rubrobacter xylanophilus Strain AA3-22, Isolated from Arima Onsen in Japan.</title>
        <authorList>
            <person name="Tomariguchi N."/>
            <person name="Miyazaki K."/>
        </authorList>
    </citation>
    <scope>NUCLEOTIDE SEQUENCE [LARGE SCALE GENOMIC DNA]</scope>
    <source>
        <strain evidence="1">AA3-22</strain>
    </source>
</reference>
<organism evidence="1 2">
    <name type="scientific">Rubrobacter xylanophilus</name>
    <dbReference type="NCBI Taxonomy" id="49319"/>
    <lineage>
        <taxon>Bacteria</taxon>
        <taxon>Bacillati</taxon>
        <taxon>Actinomycetota</taxon>
        <taxon>Rubrobacteria</taxon>
        <taxon>Rubrobacterales</taxon>
        <taxon>Rubrobacteraceae</taxon>
        <taxon>Rubrobacter</taxon>
    </lineage>
</organism>
<sequence length="463" mass="53359">MLKFTRHPFVDVGAAAITAFAGKSRPEDLSRQDLDEVADFIERHYTRDPLKSFLTAIFPNSGYVQPAMKPEKFAAFLNRYLYGYRNEESVSGLRCVYCGREASVRVFRQHVPMLTGEGILNFFPRSAPGLPVCGFCLLCIQAFPLGATKSSGRTLIIHSDDEQVTLRAAKNFFQDNLKYLNMRDITKYPDQKYPRTVFVDQVLRISEDYLQGQEHSPSITLYHLTNYGTTADVGILYLPSQIVEFLSIASSAKFGRIWGEIVRRAWQKVDDARPGVARNFLYEDLFELPERAARFVQIYFLRQGFRASARFKDDPRSGYALERELNLVSWDLTAMFLREVMEMEAERIKAIRDLGDRFSSYISKTNDRRFFRDFYRIDKYGQLRGLLIKASNAEVRSGRSPLIGFDEFITIFEEGEELPRIDWRLARDLVLIRMIERLHQEGKMIEELTPEEEEVPGGEAAEG</sequence>
<keyword evidence="2" id="KW-1185">Reference proteome</keyword>
<dbReference type="OrthoDB" id="3669582at2"/>
<dbReference type="Proteomes" id="UP000318065">
    <property type="component" value="Chromosome"/>
</dbReference>
<evidence type="ECO:0000313" key="2">
    <source>
        <dbReference type="Proteomes" id="UP000318065"/>
    </source>
</evidence>
<evidence type="ECO:0000313" key="1">
    <source>
        <dbReference type="EMBL" id="BBL79857.1"/>
    </source>
</evidence>
<dbReference type="EMBL" id="AP019791">
    <property type="protein sequence ID" value="BBL79857.1"/>
    <property type="molecule type" value="Genomic_DNA"/>
</dbReference>
<accession>A0A510HN07</accession>
<gene>
    <name evidence="1" type="ORF">RxyAA322_17110</name>
</gene>